<reference evidence="1" key="1">
    <citation type="submission" date="2021-01" db="EMBL/GenBank/DDBJ databases">
        <title>A chromosome-scale assembly of European eel, Anguilla anguilla.</title>
        <authorList>
            <person name="Henkel C."/>
            <person name="Jong-Raadsen S.A."/>
            <person name="Dufour S."/>
            <person name="Weltzien F.-A."/>
            <person name="Palstra A.P."/>
            <person name="Pelster B."/>
            <person name="Spaink H.P."/>
            <person name="Van Den Thillart G.E."/>
            <person name="Jansen H."/>
            <person name="Zahm M."/>
            <person name="Klopp C."/>
            <person name="Cedric C."/>
            <person name="Louis A."/>
            <person name="Berthelot C."/>
            <person name="Parey E."/>
            <person name="Roest Crollius H."/>
            <person name="Montfort J."/>
            <person name="Robinson-Rechavi M."/>
            <person name="Bucao C."/>
            <person name="Bouchez O."/>
            <person name="Gislard M."/>
            <person name="Lluch J."/>
            <person name="Milhes M."/>
            <person name="Lampietro C."/>
            <person name="Lopez Roques C."/>
            <person name="Donnadieu C."/>
            <person name="Braasch I."/>
            <person name="Desvignes T."/>
            <person name="Postlethwait J."/>
            <person name="Bobe J."/>
            <person name="Guiguen Y."/>
            <person name="Dirks R."/>
        </authorList>
    </citation>
    <scope>NUCLEOTIDE SEQUENCE</scope>
    <source>
        <strain evidence="1">Tag_6206</strain>
        <tissue evidence="1">Liver</tissue>
    </source>
</reference>
<accession>A0A9D3MX96</accession>
<name>A0A9D3MX96_ANGAN</name>
<organism evidence="1 2">
    <name type="scientific">Anguilla anguilla</name>
    <name type="common">European freshwater eel</name>
    <name type="synonym">Muraena anguilla</name>
    <dbReference type="NCBI Taxonomy" id="7936"/>
    <lineage>
        <taxon>Eukaryota</taxon>
        <taxon>Metazoa</taxon>
        <taxon>Chordata</taxon>
        <taxon>Craniata</taxon>
        <taxon>Vertebrata</taxon>
        <taxon>Euteleostomi</taxon>
        <taxon>Actinopterygii</taxon>
        <taxon>Neopterygii</taxon>
        <taxon>Teleostei</taxon>
        <taxon>Anguilliformes</taxon>
        <taxon>Anguillidae</taxon>
        <taxon>Anguilla</taxon>
    </lineage>
</organism>
<dbReference type="Proteomes" id="UP001044222">
    <property type="component" value="Unassembled WGS sequence"/>
</dbReference>
<protein>
    <submittedName>
        <fullName evidence="1">Uncharacterized protein</fullName>
    </submittedName>
</protein>
<gene>
    <name evidence="1" type="ORF">ANANG_G00013380</name>
</gene>
<keyword evidence="2" id="KW-1185">Reference proteome</keyword>
<dbReference type="EMBL" id="JAFIRN010000001">
    <property type="protein sequence ID" value="KAG5856954.1"/>
    <property type="molecule type" value="Genomic_DNA"/>
</dbReference>
<evidence type="ECO:0000313" key="2">
    <source>
        <dbReference type="Proteomes" id="UP001044222"/>
    </source>
</evidence>
<dbReference type="AlphaFoldDB" id="A0A9D3MX96"/>
<evidence type="ECO:0000313" key="1">
    <source>
        <dbReference type="EMBL" id="KAG5856954.1"/>
    </source>
</evidence>
<sequence>MFLRFLSTVRVESSRTFDFLPVNNLLQTNEIAREGYYVSHTYRHIVEDCRFFCLGHLPKACLQNRSGYLNIANRGRTLAVSSAHWESLALLVRLFFTSTA</sequence>
<comment type="caution">
    <text evidence="1">The sequence shown here is derived from an EMBL/GenBank/DDBJ whole genome shotgun (WGS) entry which is preliminary data.</text>
</comment>
<proteinExistence type="predicted"/>